<gene>
    <name evidence="2" type="ORF">MNBD_GAMMA08-2235</name>
</gene>
<dbReference type="PROSITE" id="PS51186">
    <property type="entry name" value="GNAT"/>
    <property type="match status" value="1"/>
</dbReference>
<sequence>MSFLAGLPSGYLYRYMAQEIMKINLNPSKIENTEEIVTLLKRSIIEICGPDYDNSKTILNNWLVNKTPENLTKWIKDKNNISVSAIVDEKIVGFCMANVNGEILLLYVLPNNICEGIGRSMYLYIENILKAKNVKIVTAFSTITAAPFYNHMGFNRNEDSKELDEMNGEVKFEKSIAI</sequence>
<dbReference type="CDD" id="cd04301">
    <property type="entry name" value="NAT_SF"/>
    <property type="match status" value="1"/>
</dbReference>
<dbReference type="AlphaFoldDB" id="A0A3B0Y6I5"/>
<dbReference type="PANTHER" id="PTHR43451">
    <property type="entry name" value="ACETYLTRANSFERASE (GNAT) FAMILY PROTEIN"/>
    <property type="match status" value="1"/>
</dbReference>
<dbReference type="SUPFAM" id="SSF55729">
    <property type="entry name" value="Acyl-CoA N-acyltransferases (Nat)"/>
    <property type="match status" value="1"/>
</dbReference>
<name>A0A3B0Y6I5_9ZZZZ</name>
<dbReference type="InterPro" id="IPR000182">
    <property type="entry name" value="GNAT_dom"/>
</dbReference>
<dbReference type="PANTHER" id="PTHR43451:SF1">
    <property type="entry name" value="ACETYLTRANSFERASE"/>
    <property type="match status" value="1"/>
</dbReference>
<dbReference type="Gene3D" id="3.40.630.30">
    <property type="match status" value="1"/>
</dbReference>
<dbReference type="GO" id="GO:0016747">
    <property type="term" value="F:acyltransferase activity, transferring groups other than amino-acyl groups"/>
    <property type="evidence" value="ECO:0007669"/>
    <property type="project" value="InterPro"/>
</dbReference>
<proteinExistence type="predicted"/>
<evidence type="ECO:0000313" key="2">
    <source>
        <dbReference type="EMBL" id="VAW63986.1"/>
    </source>
</evidence>
<evidence type="ECO:0000259" key="1">
    <source>
        <dbReference type="PROSITE" id="PS51186"/>
    </source>
</evidence>
<accession>A0A3B0Y6I5</accession>
<dbReference type="Pfam" id="PF13673">
    <property type="entry name" value="Acetyltransf_10"/>
    <property type="match status" value="1"/>
</dbReference>
<dbReference type="EMBL" id="UOFH01000264">
    <property type="protein sequence ID" value="VAW63986.1"/>
    <property type="molecule type" value="Genomic_DNA"/>
</dbReference>
<organism evidence="2">
    <name type="scientific">hydrothermal vent metagenome</name>
    <dbReference type="NCBI Taxonomy" id="652676"/>
    <lineage>
        <taxon>unclassified sequences</taxon>
        <taxon>metagenomes</taxon>
        <taxon>ecological metagenomes</taxon>
    </lineage>
</organism>
<dbReference type="InterPro" id="IPR052564">
    <property type="entry name" value="N-acetyltrans/Recomb-assoc"/>
</dbReference>
<reference evidence="2" key="1">
    <citation type="submission" date="2018-06" db="EMBL/GenBank/DDBJ databases">
        <authorList>
            <person name="Zhirakovskaya E."/>
        </authorList>
    </citation>
    <scope>NUCLEOTIDE SEQUENCE</scope>
</reference>
<protein>
    <recommendedName>
        <fullName evidence="1">N-acetyltransferase domain-containing protein</fullName>
    </recommendedName>
</protein>
<feature type="domain" description="N-acetyltransferase" evidence="1">
    <location>
        <begin position="39"/>
        <end position="177"/>
    </location>
</feature>
<dbReference type="InterPro" id="IPR016181">
    <property type="entry name" value="Acyl_CoA_acyltransferase"/>
</dbReference>